<feature type="domain" description="ABC transporter" evidence="7">
    <location>
        <begin position="310"/>
        <end position="525"/>
    </location>
</feature>
<dbReference type="Proteomes" id="UP000276260">
    <property type="component" value="Unassembled WGS sequence"/>
</dbReference>
<dbReference type="Pfam" id="PF00005">
    <property type="entry name" value="ABC_tran"/>
    <property type="match status" value="2"/>
</dbReference>
<evidence type="ECO:0000259" key="7">
    <source>
        <dbReference type="PROSITE" id="PS50893"/>
    </source>
</evidence>
<sequence>MIQLQNVELRRGINCLLQQADLTVFPGQKVGIIGANGCGKSSLFALLQQKLQPDAGSVSIPSSWTISTVAQETPALDISAMDYVLQGDEKLYPLLQQLKITDGSVDLAAVHHQIDALDGYRAEAKAGVLLDGLGFSGTAQQQSVKSFSGGWRMRLNLAKALMQPAQLLLLDEPTNHLDLDAVLWLEKYLGSFPGTLLLISHDRDFLDAVVDNTVHIDNQTLTLYKGNYSQFERQRAEHLAQHQSMFEKQQRQVAHLQKFIDRFRAQATKAKQAQSRIKALERMTLLAPAHADSPFQFEFLQPRSLPNPLLKMENVKAGYGDTAILQQINFQLLPGSRIGLLGRNGAGKSTLIKLLSGSLTPQAGQIWYANGVSIGYFAQHQLETLRPQDSPLQHLVRLAPEATEQQLRDYIGGFGFHGDKALSPCAPFSGGEKARLVLALLVYQRPNLLLLDEPTNHLDLDMREAIVMALQSFEGAIVVVSHDRHLLSSTTDEFYLVAHGKVAPFAGDLSDYYQWLQQDQRATNTAAASDDTTTANSAQQRKDQKRLEAELRALQRPLKQKIEKLEQQQEKLHQQQQHIETALADAGIYDATRKAELTKTLAEQQKVLKELSEVEEQWFEAQEAWEQQSAEFWQKNA</sequence>
<evidence type="ECO:0000256" key="6">
    <source>
        <dbReference type="SAM" id="Coils"/>
    </source>
</evidence>
<dbReference type="InterPro" id="IPR017871">
    <property type="entry name" value="ABC_transporter-like_CS"/>
</dbReference>
<accession>A0A3P3QCA2</accession>
<dbReference type="SMART" id="SM00382">
    <property type="entry name" value="AAA"/>
    <property type="match status" value="2"/>
</dbReference>
<dbReference type="EMBL" id="RRCF01000006">
    <property type="protein sequence ID" value="RRJ18866.1"/>
    <property type="molecule type" value="Genomic_DNA"/>
</dbReference>
<protein>
    <recommendedName>
        <fullName evidence="5">Probable ATP-binding protein YheS</fullName>
    </recommendedName>
</protein>
<evidence type="ECO:0000313" key="8">
    <source>
        <dbReference type="EMBL" id="RRJ18866.1"/>
    </source>
</evidence>
<dbReference type="SUPFAM" id="SSF52540">
    <property type="entry name" value="P-loop containing nucleoside triphosphate hydrolases"/>
    <property type="match status" value="2"/>
</dbReference>
<dbReference type="PANTHER" id="PTHR19211:SF14">
    <property type="entry name" value="ATP-BINDING CASSETTE SUB-FAMILY F MEMBER 1"/>
    <property type="match status" value="1"/>
</dbReference>
<evidence type="ECO:0000256" key="2">
    <source>
        <dbReference type="ARBA" id="ARBA00022741"/>
    </source>
</evidence>
<dbReference type="FunFam" id="3.40.50.300:FF:000011">
    <property type="entry name" value="Putative ABC transporter ATP-binding component"/>
    <property type="match status" value="1"/>
</dbReference>
<dbReference type="InterPro" id="IPR032781">
    <property type="entry name" value="ABC_tran_Xtn"/>
</dbReference>
<keyword evidence="9" id="KW-1185">Reference proteome</keyword>
<name>A0A3P3QCA2_9GAMM</name>
<dbReference type="PANTHER" id="PTHR19211">
    <property type="entry name" value="ATP-BINDING TRANSPORT PROTEIN-RELATED"/>
    <property type="match status" value="1"/>
</dbReference>
<evidence type="ECO:0000313" key="9">
    <source>
        <dbReference type="Proteomes" id="UP000276260"/>
    </source>
</evidence>
<comment type="caution">
    <text evidence="8">The sequence shown here is derived from an EMBL/GenBank/DDBJ whole genome shotgun (WGS) entry which is preliminary data.</text>
</comment>
<dbReference type="CDD" id="cd03221">
    <property type="entry name" value="ABCF_EF-3"/>
    <property type="match status" value="2"/>
</dbReference>
<proteinExistence type="inferred from homology"/>
<dbReference type="PROSITE" id="PS50893">
    <property type="entry name" value="ABC_TRANSPORTER_2"/>
    <property type="match status" value="2"/>
</dbReference>
<dbReference type="InterPro" id="IPR027417">
    <property type="entry name" value="P-loop_NTPase"/>
</dbReference>
<dbReference type="PROSITE" id="PS00211">
    <property type="entry name" value="ABC_TRANSPORTER_1"/>
    <property type="match status" value="2"/>
</dbReference>
<evidence type="ECO:0000256" key="4">
    <source>
        <dbReference type="ARBA" id="ARBA00061571"/>
    </source>
</evidence>
<dbReference type="RefSeq" id="WP_046519832.1">
    <property type="nucleotide sequence ID" value="NZ_LAVS01000018.1"/>
</dbReference>
<evidence type="ECO:0000256" key="3">
    <source>
        <dbReference type="ARBA" id="ARBA00022840"/>
    </source>
</evidence>
<feature type="domain" description="ABC transporter" evidence="7">
    <location>
        <begin position="2"/>
        <end position="243"/>
    </location>
</feature>
<dbReference type="InterPro" id="IPR003593">
    <property type="entry name" value="AAA+_ATPase"/>
</dbReference>
<gene>
    <name evidence="8" type="ORF">EIK76_16740</name>
</gene>
<reference evidence="8 9" key="1">
    <citation type="submission" date="2018-11" db="EMBL/GenBank/DDBJ databases">
        <title>Draft genome analysis of Rheinheimera mesophila isolated from an industrial waste site.</title>
        <authorList>
            <person name="Yu Q."/>
            <person name="Qi Y."/>
            <person name="Zhang H."/>
            <person name="Lu Y."/>
            <person name="Pu J."/>
        </authorList>
    </citation>
    <scope>NUCLEOTIDE SEQUENCE [LARGE SCALE GENOMIC DNA]</scope>
    <source>
        <strain evidence="8 9">IITR13</strain>
    </source>
</reference>
<keyword evidence="2" id="KW-0547">Nucleotide-binding</keyword>
<dbReference type="GO" id="GO:0016887">
    <property type="term" value="F:ATP hydrolysis activity"/>
    <property type="evidence" value="ECO:0007669"/>
    <property type="project" value="InterPro"/>
</dbReference>
<comment type="similarity">
    <text evidence="4">Belongs to the ABC transporter superfamily. ABCF family. YheS subfamily.</text>
</comment>
<keyword evidence="3 8" id="KW-0067">ATP-binding</keyword>
<evidence type="ECO:0000256" key="1">
    <source>
        <dbReference type="ARBA" id="ARBA00022737"/>
    </source>
</evidence>
<feature type="coiled-coil region" evidence="6">
    <location>
        <begin position="551"/>
        <end position="617"/>
    </location>
</feature>
<dbReference type="GO" id="GO:0005524">
    <property type="term" value="F:ATP binding"/>
    <property type="evidence" value="ECO:0007669"/>
    <property type="project" value="UniProtKB-KW"/>
</dbReference>
<dbReference type="InterPro" id="IPR003439">
    <property type="entry name" value="ABC_transporter-like_ATP-bd"/>
</dbReference>
<evidence type="ECO:0000256" key="5">
    <source>
        <dbReference type="ARBA" id="ARBA00069073"/>
    </source>
</evidence>
<keyword evidence="6" id="KW-0175">Coiled coil</keyword>
<dbReference type="Pfam" id="PF12848">
    <property type="entry name" value="ABC_tran_Xtn"/>
    <property type="match status" value="1"/>
</dbReference>
<dbReference type="InterPro" id="IPR050611">
    <property type="entry name" value="ABCF"/>
</dbReference>
<keyword evidence="1" id="KW-0677">Repeat</keyword>
<dbReference type="OrthoDB" id="9808609at2"/>
<dbReference type="NCBIfam" id="NF007921">
    <property type="entry name" value="PRK10636.1"/>
    <property type="match status" value="1"/>
</dbReference>
<dbReference type="Gene3D" id="3.40.50.300">
    <property type="entry name" value="P-loop containing nucleotide triphosphate hydrolases"/>
    <property type="match status" value="2"/>
</dbReference>
<dbReference type="FunFam" id="3.40.50.300:FF:002053">
    <property type="entry name" value="ABC transporter ATP-binding protein"/>
    <property type="match status" value="1"/>
</dbReference>
<organism evidence="8 9">
    <name type="scientific">Rheinheimera mesophila</name>
    <dbReference type="NCBI Taxonomy" id="1547515"/>
    <lineage>
        <taxon>Bacteria</taxon>
        <taxon>Pseudomonadati</taxon>
        <taxon>Pseudomonadota</taxon>
        <taxon>Gammaproteobacteria</taxon>
        <taxon>Chromatiales</taxon>
        <taxon>Chromatiaceae</taxon>
        <taxon>Rheinheimera</taxon>
    </lineage>
</organism>
<dbReference type="AlphaFoldDB" id="A0A3P3QCA2"/>